<sequence>MFHGAITALITPFSNNQLDEAALRRIVRWQIDSGINGLVPVGTTGESPTLSEAEHKRVIEITVEEANKAVPIIAGAGSNNPIEAVDYSRHAAEAGADAALHVAGYYNRPNQRGLYAHYEYVHNNTELPIIVYNIPPRAVVGVDVATMAELAKLERIVGVKDATGDLTRPIRERALIKKPFSFLSGDDVSCVAYNVGGGNGCISVTSNIAPKQVVEIHRLCREGNFVAAAALQDKLFALHSALFIEPNPAGPKYAMSLLGLCSDEVRLPMMPLLDSTKETIRNTMKALELI</sequence>
<reference evidence="17" key="1">
    <citation type="submission" date="2015-08" db="EMBL/GenBank/DDBJ databases">
        <authorList>
            <person name="Varghese N."/>
        </authorList>
    </citation>
    <scope>NUCLEOTIDE SEQUENCE [LARGE SCALE GENOMIC DNA]</scope>
    <source>
        <strain evidence="17">JCM 18476</strain>
    </source>
</reference>
<evidence type="ECO:0000256" key="3">
    <source>
        <dbReference type="ARBA" id="ARBA00007592"/>
    </source>
</evidence>
<feature type="binding site" evidence="12 15">
    <location>
        <position position="44"/>
    </location>
    <ligand>
        <name>pyruvate</name>
        <dbReference type="ChEBI" id="CHEBI:15361"/>
    </ligand>
</feature>
<evidence type="ECO:0000256" key="6">
    <source>
        <dbReference type="ARBA" id="ARBA00022605"/>
    </source>
</evidence>
<comment type="function">
    <text evidence="1 12">Catalyzes the condensation of (S)-aspartate-beta-semialdehyde [(S)-ASA] and pyruvate to 4-hydroxy-tetrahydrodipicolinate (HTPA).</text>
</comment>
<feature type="active site" description="Schiff-base intermediate with substrate" evidence="12 14">
    <location>
        <position position="160"/>
    </location>
</feature>
<dbReference type="PANTHER" id="PTHR12128:SF66">
    <property type="entry name" value="4-HYDROXY-2-OXOGLUTARATE ALDOLASE, MITOCHONDRIAL"/>
    <property type="match status" value="1"/>
</dbReference>
<accession>A0A0K6IHA0</accession>
<evidence type="ECO:0000313" key="16">
    <source>
        <dbReference type="EMBL" id="CUB02453.1"/>
    </source>
</evidence>
<keyword evidence="6 12" id="KW-0028">Amino-acid biosynthesis</keyword>
<comment type="similarity">
    <text evidence="3 12 13">Belongs to the DapA family.</text>
</comment>
<evidence type="ECO:0000313" key="17">
    <source>
        <dbReference type="Proteomes" id="UP000182769"/>
    </source>
</evidence>
<dbReference type="UniPathway" id="UPA00034">
    <property type="reaction ID" value="UER00017"/>
</dbReference>
<dbReference type="NCBIfam" id="TIGR00674">
    <property type="entry name" value="dapA"/>
    <property type="match status" value="1"/>
</dbReference>
<evidence type="ECO:0000256" key="2">
    <source>
        <dbReference type="ARBA" id="ARBA00005120"/>
    </source>
</evidence>
<feature type="site" description="Part of a proton relay during catalysis" evidence="12">
    <location>
        <position position="106"/>
    </location>
</feature>
<comment type="caution">
    <text evidence="12">Was originally thought to be a dihydrodipicolinate synthase (DHDPS), catalyzing the condensation of (S)-aspartate-beta-semialdehyde [(S)-ASA] and pyruvate to dihydrodipicolinate (DHDP). However, it was shown in E.coli that the product of the enzymatic reaction is not dihydrodipicolinate but in fact (4S)-4-hydroxy-2,3,4,5-tetrahydro-(2S)-dipicolinic acid (HTPA), and that the consecutive dehydration reaction leading to DHDP is not spontaneous but catalyzed by DapB.</text>
</comment>
<comment type="subunit">
    <text evidence="12">Homotetramer; dimer of dimers.</text>
</comment>
<evidence type="ECO:0000256" key="13">
    <source>
        <dbReference type="PIRNR" id="PIRNR001365"/>
    </source>
</evidence>
<gene>
    <name evidence="12" type="primary">dapA</name>
    <name evidence="16" type="ORF">Ga0061065_101286</name>
</gene>
<evidence type="ECO:0000256" key="5">
    <source>
        <dbReference type="ARBA" id="ARBA00022490"/>
    </source>
</evidence>
<dbReference type="STRING" id="1137284.GCA_001418205_00287"/>
<evidence type="ECO:0000256" key="15">
    <source>
        <dbReference type="PIRSR" id="PIRSR001365-2"/>
    </source>
</evidence>
<keyword evidence="9 12" id="KW-0456">Lyase</keyword>
<evidence type="ECO:0000256" key="12">
    <source>
        <dbReference type="HAMAP-Rule" id="MF_00418"/>
    </source>
</evidence>
<evidence type="ECO:0000256" key="10">
    <source>
        <dbReference type="ARBA" id="ARBA00023270"/>
    </source>
</evidence>
<evidence type="ECO:0000256" key="4">
    <source>
        <dbReference type="ARBA" id="ARBA00012086"/>
    </source>
</evidence>
<dbReference type="Gene3D" id="3.20.20.70">
    <property type="entry name" value="Aldolase class I"/>
    <property type="match status" value="1"/>
</dbReference>
<dbReference type="InterPro" id="IPR020625">
    <property type="entry name" value="Schiff_base-form_aldolases_AS"/>
</dbReference>
<comment type="catalytic activity">
    <reaction evidence="11 12">
        <text>L-aspartate 4-semialdehyde + pyruvate = (2S,4S)-4-hydroxy-2,3,4,5-tetrahydrodipicolinate + H2O + H(+)</text>
        <dbReference type="Rhea" id="RHEA:34171"/>
        <dbReference type="ChEBI" id="CHEBI:15361"/>
        <dbReference type="ChEBI" id="CHEBI:15377"/>
        <dbReference type="ChEBI" id="CHEBI:15378"/>
        <dbReference type="ChEBI" id="CHEBI:67139"/>
        <dbReference type="ChEBI" id="CHEBI:537519"/>
        <dbReference type="EC" id="4.3.3.7"/>
    </reaction>
</comment>
<dbReference type="OrthoDB" id="9782828at2"/>
<protein>
    <recommendedName>
        <fullName evidence="4 12">4-hydroxy-tetrahydrodipicolinate synthase</fullName>
        <shortName evidence="12">HTPA synthase</shortName>
        <ecNumber evidence="4 12">4.3.3.7</ecNumber>
    </recommendedName>
</protein>
<dbReference type="EMBL" id="CYHG01000001">
    <property type="protein sequence ID" value="CUB02453.1"/>
    <property type="molecule type" value="Genomic_DNA"/>
</dbReference>
<dbReference type="InterPro" id="IPR002220">
    <property type="entry name" value="DapA-like"/>
</dbReference>
<comment type="subcellular location">
    <subcellularLocation>
        <location evidence="12">Cytoplasm</location>
    </subcellularLocation>
</comment>
<dbReference type="PROSITE" id="PS00665">
    <property type="entry name" value="DHDPS_1"/>
    <property type="match status" value="1"/>
</dbReference>
<dbReference type="InterPro" id="IPR020624">
    <property type="entry name" value="Schiff_base-form_aldolases_CS"/>
</dbReference>
<keyword evidence="5 12" id="KW-0963">Cytoplasm</keyword>
<evidence type="ECO:0000256" key="8">
    <source>
        <dbReference type="ARBA" id="ARBA00023154"/>
    </source>
</evidence>
<dbReference type="Pfam" id="PF00701">
    <property type="entry name" value="DHDPS"/>
    <property type="match status" value="1"/>
</dbReference>
<dbReference type="PIRSF" id="PIRSF001365">
    <property type="entry name" value="DHDPS"/>
    <property type="match status" value="1"/>
</dbReference>
<dbReference type="PROSITE" id="PS00666">
    <property type="entry name" value="DHDPS_2"/>
    <property type="match status" value="1"/>
</dbReference>
<dbReference type="SUPFAM" id="SSF51569">
    <property type="entry name" value="Aldolase"/>
    <property type="match status" value="1"/>
</dbReference>
<keyword evidence="10 12" id="KW-0704">Schiff base</keyword>
<evidence type="ECO:0000256" key="11">
    <source>
        <dbReference type="ARBA" id="ARBA00047836"/>
    </source>
</evidence>
<name>A0A0K6IHA0_9GAMM</name>
<dbReference type="RefSeq" id="WP_055461418.1">
    <property type="nucleotide sequence ID" value="NZ_CYHG01000001.1"/>
</dbReference>
<comment type="pathway">
    <text evidence="2 12">Amino-acid biosynthesis; L-lysine biosynthesis via DAP pathway; (S)-tetrahydrodipicolinate from L-aspartate: step 3/4.</text>
</comment>
<dbReference type="InterPro" id="IPR005263">
    <property type="entry name" value="DapA"/>
</dbReference>
<evidence type="ECO:0000256" key="9">
    <source>
        <dbReference type="ARBA" id="ARBA00023239"/>
    </source>
</evidence>
<dbReference type="InterPro" id="IPR013785">
    <property type="entry name" value="Aldolase_TIM"/>
</dbReference>
<organism evidence="16 17">
    <name type="scientific">Marinomonas fungiae</name>
    <dbReference type="NCBI Taxonomy" id="1137284"/>
    <lineage>
        <taxon>Bacteria</taxon>
        <taxon>Pseudomonadati</taxon>
        <taxon>Pseudomonadota</taxon>
        <taxon>Gammaproteobacteria</taxon>
        <taxon>Oceanospirillales</taxon>
        <taxon>Oceanospirillaceae</taxon>
        <taxon>Marinomonas</taxon>
    </lineage>
</organism>
<dbReference type="GO" id="GO:0008840">
    <property type="term" value="F:4-hydroxy-tetrahydrodipicolinate synthase activity"/>
    <property type="evidence" value="ECO:0007669"/>
    <property type="project" value="UniProtKB-UniRule"/>
</dbReference>
<dbReference type="GO" id="GO:0019877">
    <property type="term" value="P:diaminopimelate biosynthetic process"/>
    <property type="evidence" value="ECO:0007669"/>
    <property type="project" value="UniProtKB-UniRule"/>
</dbReference>
<evidence type="ECO:0000256" key="7">
    <source>
        <dbReference type="ARBA" id="ARBA00022915"/>
    </source>
</evidence>
<evidence type="ECO:0000256" key="1">
    <source>
        <dbReference type="ARBA" id="ARBA00003294"/>
    </source>
</evidence>
<dbReference type="PANTHER" id="PTHR12128">
    <property type="entry name" value="DIHYDRODIPICOLINATE SYNTHASE"/>
    <property type="match status" value="1"/>
</dbReference>
<dbReference type="PRINTS" id="PR00146">
    <property type="entry name" value="DHPICSNTHASE"/>
</dbReference>
<feature type="binding site" evidence="12 15">
    <location>
        <position position="202"/>
    </location>
    <ligand>
        <name>pyruvate</name>
        <dbReference type="ChEBI" id="CHEBI:15361"/>
    </ligand>
</feature>
<dbReference type="AlphaFoldDB" id="A0A0K6IHA0"/>
<dbReference type="GO" id="GO:0005829">
    <property type="term" value="C:cytosol"/>
    <property type="evidence" value="ECO:0007669"/>
    <property type="project" value="TreeGrafter"/>
</dbReference>
<feature type="site" description="Part of a proton relay during catalysis" evidence="12">
    <location>
        <position position="43"/>
    </location>
</feature>
<dbReference type="Proteomes" id="UP000182769">
    <property type="component" value="Unassembled WGS sequence"/>
</dbReference>
<dbReference type="EC" id="4.3.3.7" evidence="4 12"/>
<dbReference type="CDD" id="cd00950">
    <property type="entry name" value="DHDPS"/>
    <property type="match status" value="1"/>
</dbReference>
<keyword evidence="17" id="KW-1185">Reference proteome</keyword>
<dbReference type="HAMAP" id="MF_00418">
    <property type="entry name" value="DapA"/>
    <property type="match status" value="1"/>
</dbReference>
<feature type="active site" description="Proton donor/acceptor" evidence="12 14">
    <location>
        <position position="132"/>
    </location>
</feature>
<keyword evidence="7 12" id="KW-0220">Diaminopimelate biosynthesis</keyword>
<keyword evidence="8 12" id="KW-0457">Lysine biosynthesis</keyword>
<proteinExistence type="inferred from homology"/>
<dbReference type="GO" id="GO:0009089">
    <property type="term" value="P:lysine biosynthetic process via diaminopimelate"/>
    <property type="evidence" value="ECO:0007669"/>
    <property type="project" value="UniProtKB-UniRule"/>
</dbReference>
<dbReference type="SMART" id="SM01130">
    <property type="entry name" value="DHDPS"/>
    <property type="match status" value="1"/>
</dbReference>
<evidence type="ECO:0000256" key="14">
    <source>
        <dbReference type="PIRSR" id="PIRSR001365-1"/>
    </source>
</evidence>